<dbReference type="EMBL" id="JACHCC010000006">
    <property type="protein sequence ID" value="MBB6500405.1"/>
    <property type="molecule type" value="Genomic_DNA"/>
</dbReference>
<protein>
    <recommendedName>
        <fullName evidence="4">Lipoprotein</fullName>
    </recommendedName>
</protein>
<evidence type="ECO:0008006" key="4">
    <source>
        <dbReference type="Google" id="ProtNLM"/>
    </source>
</evidence>
<organism evidence="2 3">
    <name type="scientific">Pedobacter cryoconitis</name>
    <dbReference type="NCBI Taxonomy" id="188932"/>
    <lineage>
        <taxon>Bacteria</taxon>
        <taxon>Pseudomonadati</taxon>
        <taxon>Bacteroidota</taxon>
        <taxon>Sphingobacteriia</taxon>
        <taxon>Sphingobacteriales</taxon>
        <taxon>Sphingobacteriaceae</taxon>
        <taxon>Pedobacter</taxon>
    </lineage>
</organism>
<dbReference type="AlphaFoldDB" id="A0A7X0MK79"/>
<keyword evidence="1" id="KW-0732">Signal</keyword>
<reference evidence="2 3" key="1">
    <citation type="submission" date="2020-08" db="EMBL/GenBank/DDBJ databases">
        <title>Genomic Encyclopedia of Type Strains, Phase IV (KMG-V): Genome sequencing to study the core and pangenomes of soil and plant-associated prokaryotes.</title>
        <authorList>
            <person name="Whitman W."/>
        </authorList>
    </citation>
    <scope>NUCLEOTIDE SEQUENCE [LARGE SCALE GENOMIC DNA]</scope>
    <source>
        <strain evidence="2 3">M2T3</strain>
    </source>
</reference>
<name>A0A7X0MK79_9SPHI</name>
<comment type="caution">
    <text evidence="2">The sequence shown here is derived from an EMBL/GenBank/DDBJ whole genome shotgun (WGS) entry which is preliminary data.</text>
</comment>
<evidence type="ECO:0000313" key="3">
    <source>
        <dbReference type="Proteomes" id="UP000521017"/>
    </source>
</evidence>
<gene>
    <name evidence="2" type="ORF">HDF25_002553</name>
</gene>
<dbReference type="PROSITE" id="PS51257">
    <property type="entry name" value="PROKAR_LIPOPROTEIN"/>
    <property type="match status" value="1"/>
</dbReference>
<feature type="chain" id="PRO_5031156844" description="Lipoprotein" evidence="1">
    <location>
        <begin position="27"/>
        <end position="163"/>
    </location>
</feature>
<proteinExistence type="predicted"/>
<dbReference type="Proteomes" id="UP000521017">
    <property type="component" value="Unassembled WGS sequence"/>
</dbReference>
<feature type="signal peptide" evidence="1">
    <location>
        <begin position="1"/>
        <end position="26"/>
    </location>
</feature>
<dbReference type="RefSeq" id="WP_184625176.1">
    <property type="nucleotide sequence ID" value="NZ_JACHCC010000006.1"/>
</dbReference>
<evidence type="ECO:0000256" key="1">
    <source>
        <dbReference type="SAM" id="SignalP"/>
    </source>
</evidence>
<accession>A0A7X0MK79</accession>
<sequence>MKPTKLIASFFTLTFLILLISSCGGSGDPATYNNKLMELVNSNEQHINAMNQAMNTKDYKKAEEVRKGWEADLTKNIEAANKAGDFKGNTDFQKAVVNGLNAYKKIVTQDYKSLIELRSNQKSDAVSAASSETVLLDNINKTLEETANGLNKASADFEAKFAK</sequence>
<evidence type="ECO:0000313" key="2">
    <source>
        <dbReference type="EMBL" id="MBB6500405.1"/>
    </source>
</evidence>